<dbReference type="RefSeq" id="WP_078765961.1">
    <property type="nucleotide sequence ID" value="NZ_FUXZ01000006.1"/>
</dbReference>
<gene>
    <name evidence="1" type="ORF">SAMN02745111_01086</name>
</gene>
<dbReference type="OrthoDB" id="9796523at2"/>
<proteinExistence type="predicted"/>
<evidence type="ECO:0000313" key="2">
    <source>
        <dbReference type="Proteomes" id="UP000190814"/>
    </source>
</evidence>
<evidence type="ECO:0000313" key="1">
    <source>
        <dbReference type="EMBL" id="SKA65389.1"/>
    </source>
</evidence>
<sequence>MENKYRLSSNAFNREDDNDKISPKKIYYISVEGNVTEKEYFNGISINRQKIGIDAIIDVHVLGRRRNDTRCMPSDVLELLEEYVELRDNEEDNFFENVPEEIIKKWGKEFIKEFLDENESGKAQNNEEFRTDLLKLGYDISYRKYLRDHANHNDEFGIVIDRDQYTHSEFNMLNCIDYCKKKNYSCYISNPCFEFWLLLHHVDVKNKYANQMNLILENKKISNKHTFVSNEISRIVHHAKGHILFEKNYLPFIDDAINRAKEFESDEIGLVDNVGSNIWKLIEKMRKSNKE</sequence>
<organism evidence="1 2">
    <name type="scientific">Eubacterium uniforme</name>
    <dbReference type="NCBI Taxonomy" id="39495"/>
    <lineage>
        <taxon>Bacteria</taxon>
        <taxon>Bacillati</taxon>
        <taxon>Bacillota</taxon>
        <taxon>Clostridia</taxon>
        <taxon>Eubacteriales</taxon>
        <taxon>Eubacteriaceae</taxon>
        <taxon>Eubacterium</taxon>
    </lineage>
</organism>
<dbReference type="Proteomes" id="UP000190814">
    <property type="component" value="Unassembled WGS sequence"/>
</dbReference>
<dbReference type="AlphaFoldDB" id="A0A1T4VKB6"/>
<dbReference type="Pfam" id="PF13707">
    <property type="entry name" value="RloB"/>
    <property type="match status" value="1"/>
</dbReference>
<dbReference type="InterPro" id="IPR025591">
    <property type="entry name" value="RloB"/>
</dbReference>
<reference evidence="1 2" key="1">
    <citation type="submission" date="2017-02" db="EMBL/GenBank/DDBJ databases">
        <authorList>
            <person name="Peterson S.W."/>
        </authorList>
    </citation>
    <scope>NUCLEOTIDE SEQUENCE [LARGE SCALE GENOMIC DNA]</scope>
    <source>
        <strain evidence="1 2">ATCC 35992</strain>
    </source>
</reference>
<name>A0A1T4VKB6_9FIRM</name>
<accession>A0A1T4VKB6</accession>
<dbReference type="EMBL" id="FUXZ01000006">
    <property type="protein sequence ID" value="SKA65389.1"/>
    <property type="molecule type" value="Genomic_DNA"/>
</dbReference>
<dbReference type="STRING" id="39495.SAMN02745111_01086"/>
<protein>
    <submittedName>
        <fullName evidence="1">RloB-like protein</fullName>
    </submittedName>
</protein>
<keyword evidence="2" id="KW-1185">Reference proteome</keyword>